<dbReference type="EMBL" id="JBDOJC010000001">
    <property type="protein sequence ID" value="MEO2217904.1"/>
    <property type="molecule type" value="Genomic_DNA"/>
</dbReference>
<feature type="domain" description="NAD-dependent epimerase/dehydratase" evidence="2">
    <location>
        <begin position="4"/>
        <end position="250"/>
    </location>
</feature>
<dbReference type="PRINTS" id="PR01713">
    <property type="entry name" value="NUCEPIMERASE"/>
</dbReference>
<organism evidence="3 4">
    <name type="scientific">Chromobacterium vaccinii</name>
    <dbReference type="NCBI Taxonomy" id="1108595"/>
    <lineage>
        <taxon>Bacteria</taxon>
        <taxon>Pseudomonadati</taxon>
        <taxon>Pseudomonadota</taxon>
        <taxon>Betaproteobacteria</taxon>
        <taxon>Neisseriales</taxon>
        <taxon>Chromobacteriaceae</taxon>
        <taxon>Chromobacterium</taxon>
    </lineage>
</organism>
<comment type="caution">
    <text evidence="3">The sequence shown here is derived from an EMBL/GenBank/DDBJ whole genome shotgun (WGS) entry which is preliminary data.</text>
</comment>
<keyword evidence="1" id="KW-0520">NAD</keyword>
<dbReference type="InterPro" id="IPR001509">
    <property type="entry name" value="Epimerase_deHydtase"/>
</dbReference>
<gene>
    <name evidence="3" type="ORF">ABGV49_12635</name>
</gene>
<dbReference type="Pfam" id="PF01370">
    <property type="entry name" value="Epimerase"/>
    <property type="match status" value="1"/>
</dbReference>
<name>A0ABV0FCU8_9NEIS</name>
<dbReference type="PANTHER" id="PTHR43574">
    <property type="entry name" value="EPIMERASE-RELATED"/>
    <property type="match status" value="1"/>
</dbReference>
<dbReference type="RefSeq" id="WP_347370943.1">
    <property type="nucleotide sequence ID" value="NZ_JBDOJC010000001.1"/>
</dbReference>
<dbReference type="InterPro" id="IPR036291">
    <property type="entry name" value="NAD(P)-bd_dom_sf"/>
</dbReference>
<dbReference type="Proteomes" id="UP001455709">
    <property type="component" value="Unassembled WGS sequence"/>
</dbReference>
<evidence type="ECO:0000313" key="4">
    <source>
        <dbReference type="Proteomes" id="UP001455709"/>
    </source>
</evidence>
<sequence>MMKILVTGAAGFIGRAVCEKLLGRGGVQVVGIDNLNDYYAVELKHARLATLQGRPGFSFYRQDIADWPAMERLFAAEKFDYVIHLAAQAGVRYSLKNPHAYAESNLLGFTNVLEACRHYPVKHLVFAGSSSVYGSGSAVPFSEDQRADHPVSFYAATKRANELMAASYSHLYQLPTTSLRFFTVYGPWGRPDMAPWLFTDAILNGRPINVFNHGKMQRDFTYIDDIVEGVVRVMEHVPSGELPHTIFNIGNHQPVELMTFIQLTEKYCGKEAVKEYLPMQDGDVPITYAETSRLRDAVGFTPSTSLEIGMARFVEWFRSYHAV</sequence>
<evidence type="ECO:0000313" key="3">
    <source>
        <dbReference type="EMBL" id="MEO2217904.1"/>
    </source>
</evidence>
<accession>A0ABV0FCU8</accession>
<reference evidence="3 4" key="1">
    <citation type="submission" date="2024-05" db="EMBL/GenBank/DDBJ databases">
        <authorList>
            <person name="De Oliveira J.P."/>
            <person name="Noriler S.A."/>
            <person name="De Oliveira A.G."/>
            <person name="Sipoli D.S."/>
        </authorList>
    </citation>
    <scope>NUCLEOTIDE SEQUENCE [LARGE SCALE GENOMIC DNA]</scope>
    <source>
        <strain evidence="3 4">LABIM189</strain>
    </source>
</reference>
<proteinExistence type="predicted"/>
<evidence type="ECO:0000256" key="1">
    <source>
        <dbReference type="ARBA" id="ARBA00023027"/>
    </source>
</evidence>
<dbReference type="Gene3D" id="3.40.50.720">
    <property type="entry name" value="NAD(P)-binding Rossmann-like Domain"/>
    <property type="match status" value="1"/>
</dbReference>
<protein>
    <submittedName>
        <fullName evidence="3">NAD-dependent epimerase/dehydratase family protein</fullName>
    </submittedName>
</protein>
<evidence type="ECO:0000259" key="2">
    <source>
        <dbReference type="Pfam" id="PF01370"/>
    </source>
</evidence>
<keyword evidence="4" id="KW-1185">Reference proteome</keyword>
<dbReference type="SUPFAM" id="SSF51735">
    <property type="entry name" value="NAD(P)-binding Rossmann-fold domains"/>
    <property type="match status" value="1"/>
</dbReference>